<reference evidence="2" key="1">
    <citation type="submission" date="2009-02" db="EMBL/GenBank/DDBJ databases">
        <authorList>
            <person name="Fulton L."/>
            <person name="Clifton S."/>
            <person name="Fulton B."/>
            <person name="Xu J."/>
            <person name="Minx P."/>
            <person name="Pepin K.H."/>
            <person name="Johnson M."/>
            <person name="Bhonagiri V."/>
            <person name="Nash W.E."/>
            <person name="Mardis E.R."/>
            <person name="Wilson R.K."/>
        </authorList>
    </citation>
    <scope>NUCLEOTIDE SEQUENCE [LARGE SCALE GENOMIC DNA]</scope>
    <source>
        <strain evidence="2">DSM 15053</strain>
    </source>
</reference>
<evidence type="ECO:0000313" key="3">
    <source>
        <dbReference type="Proteomes" id="UP000004893"/>
    </source>
</evidence>
<dbReference type="STRING" id="553973.CLOHYLEM_07066"/>
<comment type="caution">
    <text evidence="2">The sequence shown here is derived from an EMBL/GenBank/DDBJ whole genome shotgun (WGS) entry which is preliminary data.</text>
</comment>
<accession>C0C4P9</accession>
<name>C0C4P9_9FIRM</name>
<sequence length="40" mass="4996">MLDFLLDVLTLRYTAFCIQYIIFYTLRILFLILYEVFWPD</sequence>
<dbReference type="HOGENOM" id="CLU_3287392_0_0_9"/>
<evidence type="ECO:0000256" key="1">
    <source>
        <dbReference type="SAM" id="Phobius"/>
    </source>
</evidence>
<keyword evidence="1" id="KW-0472">Membrane</keyword>
<keyword evidence="3" id="KW-1185">Reference proteome</keyword>
<dbReference type="EMBL" id="ABYI02000034">
    <property type="protein sequence ID" value="EEG73043.1"/>
    <property type="molecule type" value="Genomic_DNA"/>
</dbReference>
<evidence type="ECO:0000313" key="2">
    <source>
        <dbReference type="EMBL" id="EEG73043.1"/>
    </source>
</evidence>
<protein>
    <submittedName>
        <fullName evidence="2">Uncharacterized protein</fullName>
    </submittedName>
</protein>
<keyword evidence="1" id="KW-1133">Transmembrane helix</keyword>
<dbReference type="AlphaFoldDB" id="C0C4P9"/>
<keyword evidence="1" id="KW-0812">Transmembrane</keyword>
<organism evidence="2 3">
    <name type="scientific">[Clostridium] hylemonae DSM 15053</name>
    <dbReference type="NCBI Taxonomy" id="553973"/>
    <lineage>
        <taxon>Bacteria</taxon>
        <taxon>Bacillati</taxon>
        <taxon>Bacillota</taxon>
        <taxon>Clostridia</taxon>
        <taxon>Lachnospirales</taxon>
        <taxon>Lachnospiraceae</taxon>
    </lineage>
</organism>
<reference evidence="2" key="2">
    <citation type="submission" date="2013-06" db="EMBL/GenBank/DDBJ databases">
        <title>Draft genome sequence of Clostridium hylemonae (DSM 15053).</title>
        <authorList>
            <person name="Sudarsanam P."/>
            <person name="Ley R."/>
            <person name="Guruge J."/>
            <person name="Turnbaugh P.J."/>
            <person name="Mahowald M."/>
            <person name="Liep D."/>
            <person name="Gordon J."/>
        </authorList>
    </citation>
    <scope>NUCLEOTIDE SEQUENCE</scope>
    <source>
        <strain evidence="2">DSM 15053</strain>
    </source>
</reference>
<proteinExistence type="predicted"/>
<gene>
    <name evidence="2" type="ORF">CLOHYLEM_07066</name>
</gene>
<feature type="transmembrane region" description="Helical" evidence="1">
    <location>
        <begin position="12"/>
        <end position="34"/>
    </location>
</feature>
<dbReference type="Proteomes" id="UP000004893">
    <property type="component" value="Unassembled WGS sequence"/>
</dbReference>